<evidence type="ECO:0000313" key="2">
    <source>
        <dbReference type="Proteomes" id="UP000036513"/>
    </source>
</evidence>
<evidence type="ECO:0000313" key="1">
    <source>
        <dbReference type="EMBL" id="KMO82657.1"/>
    </source>
</evidence>
<dbReference type="PATRIC" id="fig|37916.4.peg.1169"/>
<keyword evidence="2" id="KW-1185">Reference proteome</keyword>
<comment type="caution">
    <text evidence="1">The sequence shown here is derived from an EMBL/GenBank/DDBJ whole genome shotgun (WGS) entry which is preliminary data.</text>
</comment>
<gene>
    <name evidence="1" type="ORF">MCHLDSM_01280</name>
</gene>
<protein>
    <submittedName>
        <fullName evidence="1">Uncharacterized protein</fullName>
    </submittedName>
</protein>
<dbReference type="Proteomes" id="UP000036513">
    <property type="component" value="Unassembled WGS sequence"/>
</dbReference>
<dbReference type="AlphaFoldDB" id="A0A0J6WLQ6"/>
<proteinExistence type="predicted"/>
<organism evidence="1 2">
    <name type="scientific">Mycolicibacterium chlorophenolicum</name>
    <dbReference type="NCBI Taxonomy" id="37916"/>
    <lineage>
        <taxon>Bacteria</taxon>
        <taxon>Bacillati</taxon>
        <taxon>Actinomycetota</taxon>
        <taxon>Actinomycetes</taxon>
        <taxon>Mycobacteriales</taxon>
        <taxon>Mycobacteriaceae</taxon>
        <taxon>Mycolicibacterium</taxon>
    </lineage>
</organism>
<dbReference type="EMBL" id="JYNL01000009">
    <property type="protein sequence ID" value="KMO82657.1"/>
    <property type="molecule type" value="Genomic_DNA"/>
</dbReference>
<sequence length="384" mass="42456">MLKLLCGYSRLTDDRIGLSQIVDLIAAAGRRRYDVKTVGRALASLAADELILYRPAQGRGKHALVAIHTRFTEGIEVLQRDRSGRVIVDYTGHSKTDSVTFSEPLPYIDQKNYLPTLRNDRRRETSRPIGVKVPRGELKTVMDGLPEPMAQLPKHLRWKLGSEILQRLKRGWRADQILDVLNAEMPAQVLRPYKLAIWRLQKNVVGSGPRLRPLQAAWDARAAAAARAEAEDTKERRFADLAAMTSPELREQVLLADEARFGRRSKDPLAALGVAARLVTFMFPEMPLAEALARWASDVLAEHEPQPVAVQPVSAVPSLSEELLMDLAITGGCNCVVCGSDHGTYRPELPLKAMATVCDQCWPDIAADLAGGGEEDEFEEVISA</sequence>
<accession>A0A0J6WLQ6</accession>
<reference evidence="1 2" key="1">
    <citation type="journal article" date="2015" name="Genome Biol. Evol.">
        <title>Characterization of Three Mycobacterium spp. with Potential Use in Bioremediation by Genome Sequencing and Comparative Genomics.</title>
        <authorList>
            <person name="Das S."/>
            <person name="Pettersson B.M."/>
            <person name="Behra P.R."/>
            <person name="Ramesh M."/>
            <person name="Dasgupta S."/>
            <person name="Bhattacharya A."/>
            <person name="Kirsebom L.A."/>
        </authorList>
    </citation>
    <scope>NUCLEOTIDE SEQUENCE [LARGE SCALE GENOMIC DNA]</scope>
    <source>
        <strain evidence="1 2">DSM 43826</strain>
    </source>
</reference>
<name>A0A0J6WLQ6_9MYCO</name>